<comment type="catalytic activity">
    <reaction evidence="10">
        <text>L-glutamate + acetyl-CoA = N-acetyl-L-glutamate + CoA + H(+)</text>
        <dbReference type="Rhea" id="RHEA:24292"/>
        <dbReference type="ChEBI" id="CHEBI:15378"/>
        <dbReference type="ChEBI" id="CHEBI:29985"/>
        <dbReference type="ChEBI" id="CHEBI:44337"/>
        <dbReference type="ChEBI" id="CHEBI:57287"/>
        <dbReference type="ChEBI" id="CHEBI:57288"/>
        <dbReference type="EC" id="2.3.1.1"/>
    </reaction>
</comment>
<feature type="chain" id="PRO_5039770316" description="Arginine biosynthesis bifunctional protein ArgJ alpha chain" evidence="10">
    <location>
        <begin position="1"/>
        <end position="193"/>
    </location>
</feature>
<evidence type="ECO:0000256" key="6">
    <source>
        <dbReference type="ARBA" id="ARBA00022813"/>
    </source>
</evidence>
<keyword evidence="10" id="KW-0963">Cytoplasm</keyword>
<feature type="site" description="Cleavage; by autolysis" evidence="10">
    <location>
        <begin position="193"/>
        <end position="194"/>
    </location>
</feature>
<dbReference type="Proteomes" id="UP000886879">
    <property type="component" value="Unassembled WGS sequence"/>
</dbReference>
<dbReference type="AlphaFoldDB" id="A0A9D0YTT3"/>
<feature type="binding site" evidence="10">
    <location>
        <position position="157"/>
    </location>
    <ligand>
        <name>substrate</name>
    </ligand>
</feature>
<feature type="binding site" evidence="10">
    <location>
        <position position="411"/>
    </location>
    <ligand>
        <name>substrate</name>
    </ligand>
</feature>
<dbReference type="Pfam" id="PF01960">
    <property type="entry name" value="ArgJ"/>
    <property type="match status" value="1"/>
</dbReference>
<dbReference type="GO" id="GO:0004358">
    <property type="term" value="F:L-glutamate N-acetyltransferase activity, acting on acetyl-L-ornithine as donor"/>
    <property type="evidence" value="ECO:0007669"/>
    <property type="project" value="UniProtKB-UniRule"/>
</dbReference>
<dbReference type="PANTHER" id="PTHR23100:SF0">
    <property type="entry name" value="ARGININE BIOSYNTHESIS BIFUNCTIONAL PROTEIN ARGJ, MITOCHONDRIAL"/>
    <property type="match status" value="1"/>
</dbReference>
<evidence type="ECO:0000313" key="11">
    <source>
        <dbReference type="EMBL" id="HIQ61823.1"/>
    </source>
</evidence>
<dbReference type="EC" id="2.3.1.1" evidence="10"/>
<dbReference type="EC" id="2.3.1.35" evidence="10"/>
<name>A0A9D0YTT3_9FIRM</name>
<evidence type="ECO:0000313" key="12">
    <source>
        <dbReference type="Proteomes" id="UP000886879"/>
    </source>
</evidence>
<organism evidence="11 12">
    <name type="scientific">Candidatus Enterenecus faecium</name>
    <dbReference type="NCBI Taxonomy" id="2840780"/>
    <lineage>
        <taxon>Bacteria</taxon>
        <taxon>Bacillati</taxon>
        <taxon>Bacillota</taxon>
        <taxon>Clostridia</taxon>
        <taxon>Eubacteriales</taxon>
        <taxon>Candidatus Enterenecus</taxon>
    </lineage>
</organism>
<dbReference type="FunFam" id="3.60.70.12:FF:000001">
    <property type="entry name" value="Arginine biosynthesis bifunctional protein ArgJ, chloroplastic"/>
    <property type="match status" value="1"/>
</dbReference>
<comment type="caution">
    <text evidence="11">The sequence shown here is derived from an EMBL/GenBank/DDBJ whole genome shotgun (WGS) entry which is preliminary data.</text>
</comment>
<evidence type="ECO:0000256" key="3">
    <source>
        <dbReference type="ARBA" id="ARBA00022571"/>
    </source>
</evidence>
<feature type="binding site" evidence="10">
    <location>
        <position position="280"/>
    </location>
    <ligand>
        <name>substrate</name>
    </ligand>
</feature>
<dbReference type="FunFam" id="3.10.20.340:FF:000001">
    <property type="entry name" value="Arginine biosynthesis bifunctional protein ArgJ, chloroplastic"/>
    <property type="match status" value="1"/>
</dbReference>
<dbReference type="HAMAP" id="MF_01106">
    <property type="entry name" value="ArgJ"/>
    <property type="match status" value="1"/>
</dbReference>
<evidence type="ECO:0000256" key="7">
    <source>
        <dbReference type="ARBA" id="ARBA00023268"/>
    </source>
</evidence>
<dbReference type="NCBIfam" id="NF003802">
    <property type="entry name" value="PRK05388.1"/>
    <property type="match status" value="1"/>
</dbReference>
<accession>A0A9D0YTT3</accession>
<feature type="active site" description="Nucleophile" evidence="10">
    <location>
        <position position="194"/>
    </location>
</feature>
<evidence type="ECO:0000256" key="1">
    <source>
        <dbReference type="ARBA" id="ARBA00006774"/>
    </source>
</evidence>
<comment type="similarity">
    <text evidence="1 10">Belongs to the ArgJ family.</text>
</comment>
<gene>
    <name evidence="10 11" type="primary">argJ</name>
    <name evidence="11" type="ORF">IAD31_09570</name>
</gene>
<evidence type="ECO:0000256" key="2">
    <source>
        <dbReference type="ARBA" id="ARBA00011475"/>
    </source>
</evidence>
<keyword evidence="5 10" id="KW-0808">Transferase</keyword>
<protein>
    <recommendedName>
        <fullName evidence="10">Arginine biosynthesis bifunctional protein ArgJ</fullName>
    </recommendedName>
    <domain>
        <recommendedName>
            <fullName evidence="10">Glutamate N-acetyltransferase</fullName>
            <ecNumber evidence="10">2.3.1.35</ecNumber>
        </recommendedName>
        <alternativeName>
            <fullName evidence="10">Ornithine acetyltransferase</fullName>
            <shortName evidence="10">OATase</shortName>
        </alternativeName>
        <alternativeName>
            <fullName evidence="10">Ornithine transacetylase</fullName>
        </alternativeName>
    </domain>
    <domain>
        <recommendedName>
            <fullName evidence="10">Amino-acid acetyltransferase</fullName>
            <ecNumber evidence="10">2.3.1.1</ecNumber>
        </recommendedName>
        <alternativeName>
            <fullName evidence="10">N-acetylglutamate synthase</fullName>
            <shortName evidence="10">AGSase</shortName>
        </alternativeName>
    </domain>
    <component>
        <recommendedName>
            <fullName evidence="10">Arginine biosynthesis bifunctional protein ArgJ alpha chain</fullName>
        </recommendedName>
    </component>
    <component>
        <recommendedName>
            <fullName evidence="10">Arginine biosynthesis bifunctional protein ArgJ beta chain</fullName>
        </recommendedName>
    </component>
</protein>
<keyword evidence="6 10" id="KW-0068">Autocatalytic cleavage</keyword>
<dbReference type="GO" id="GO:0005737">
    <property type="term" value="C:cytoplasm"/>
    <property type="evidence" value="ECO:0007669"/>
    <property type="project" value="UniProtKB-SubCell"/>
</dbReference>
<keyword evidence="4 10" id="KW-0028">Amino-acid biosynthesis</keyword>
<keyword evidence="3 10" id="KW-0055">Arginine biosynthesis</keyword>
<keyword evidence="8 10" id="KW-0012">Acyltransferase</keyword>
<feature type="binding site" evidence="10">
    <location>
        <position position="194"/>
    </location>
    <ligand>
        <name>substrate</name>
    </ligand>
</feature>
<feature type="binding site" evidence="10">
    <location>
        <position position="406"/>
    </location>
    <ligand>
        <name>substrate</name>
    </ligand>
</feature>
<dbReference type="GO" id="GO:0004042">
    <property type="term" value="F:L-glutamate N-acetyltransferase activity"/>
    <property type="evidence" value="ECO:0007669"/>
    <property type="project" value="UniProtKB-UniRule"/>
</dbReference>
<dbReference type="Gene3D" id="3.60.70.12">
    <property type="entry name" value="L-amino peptidase D-ALA esterase/amidase"/>
    <property type="match status" value="1"/>
</dbReference>
<dbReference type="SUPFAM" id="SSF56266">
    <property type="entry name" value="DmpA/ArgJ-like"/>
    <property type="match status" value="1"/>
</dbReference>
<dbReference type="Gene3D" id="3.10.20.340">
    <property type="entry name" value="ArgJ beta chain, C-terminal domain"/>
    <property type="match status" value="1"/>
</dbReference>
<dbReference type="GO" id="GO:0006526">
    <property type="term" value="P:L-arginine biosynthetic process"/>
    <property type="evidence" value="ECO:0007669"/>
    <property type="project" value="UniProtKB-UniRule"/>
</dbReference>
<evidence type="ECO:0000256" key="4">
    <source>
        <dbReference type="ARBA" id="ARBA00022605"/>
    </source>
</evidence>
<comment type="subunit">
    <text evidence="2 10">Heterotetramer of two alpha and two beta chains.</text>
</comment>
<dbReference type="NCBIfam" id="TIGR00120">
    <property type="entry name" value="ArgJ"/>
    <property type="match status" value="1"/>
</dbReference>
<dbReference type="CDD" id="cd02152">
    <property type="entry name" value="OAT"/>
    <property type="match status" value="1"/>
</dbReference>
<feature type="chain" id="PRO_5039770315" description="Arginine biosynthesis bifunctional protein ArgJ beta chain" evidence="10">
    <location>
        <begin position="194"/>
        <end position="411"/>
    </location>
</feature>
<comment type="function">
    <text evidence="10">Catalyzes two activities which are involved in the cyclic version of arginine biosynthesis: the synthesis of N-acetylglutamate from glutamate and acetyl-CoA as the acetyl donor, and of ornithine by transacetylation between N(2)-acetylornithine and glutamate.</text>
</comment>
<dbReference type="InterPro" id="IPR042195">
    <property type="entry name" value="ArgJ_beta_C"/>
</dbReference>
<comment type="catalytic activity">
    <reaction evidence="9 10">
        <text>N(2)-acetyl-L-ornithine + L-glutamate = N-acetyl-L-glutamate + L-ornithine</text>
        <dbReference type="Rhea" id="RHEA:15349"/>
        <dbReference type="ChEBI" id="CHEBI:29985"/>
        <dbReference type="ChEBI" id="CHEBI:44337"/>
        <dbReference type="ChEBI" id="CHEBI:46911"/>
        <dbReference type="ChEBI" id="CHEBI:57805"/>
        <dbReference type="EC" id="2.3.1.35"/>
    </reaction>
</comment>
<evidence type="ECO:0000256" key="10">
    <source>
        <dbReference type="HAMAP-Rule" id="MF_01106"/>
    </source>
</evidence>
<sequence>MKTISGGVTAPKGFRAAGVYCGVKASHAGVPGTQGKPDLAMIVSDCECTAAATYTLNRVKAAPLYVTMGHLEDGVCRGIVANSGNANACAPLSHENAEKMCELAAAATGLKAQDFAVASTGVIGQTLNIAAIQRGMPQVAGELSYEGSDAAAHAIMTTDTVKKEIAVTVTIGGKPVTVGAIAKGSGMIHPNMGTMLCFITTDCAITSEMLSDALHDIVPRTFNRVTVDGDTSTNDMCVVLANGMAENTQIEWKDDDYTLFYKALYQVCETMARSIAGDGEGASRLITCTVTGARSEETAERLAKAVVGSSLVKAAMFGADANWGRVLCAMGYSKAPFRPEYVDVSFSSDQGEILVCQHGTGVDFDEDLAKKILSQDEVVIAVNLHEGDDQATCWGCDLTYEYVKINGDYRS</sequence>
<dbReference type="InterPro" id="IPR002813">
    <property type="entry name" value="Arg_biosynth_ArgJ"/>
</dbReference>
<feature type="site" description="Involved in the stabilization of negative charge on the oxyanion by the formation of the oxyanion hole" evidence="10">
    <location>
        <position position="120"/>
    </location>
</feature>
<proteinExistence type="inferred from homology"/>
<dbReference type="EMBL" id="DVFO01000103">
    <property type="protein sequence ID" value="HIQ61823.1"/>
    <property type="molecule type" value="Genomic_DNA"/>
</dbReference>
<keyword evidence="7 10" id="KW-0511">Multifunctional enzyme</keyword>
<comment type="subcellular location">
    <subcellularLocation>
        <location evidence="10">Cytoplasm</location>
    </subcellularLocation>
</comment>
<comment type="pathway">
    <text evidence="10">Amino-acid biosynthesis; L-arginine biosynthesis; N(2)-acetyl-L-ornithine from L-glutamate: step 1/4.</text>
</comment>
<comment type="pathway">
    <text evidence="10">Amino-acid biosynthesis; L-arginine biosynthesis; L-ornithine and N-acetyl-L-glutamate from L-glutamate and N(2)-acetyl-L-ornithine (cyclic): step 1/1.</text>
</comment>
<reference evidence="11" key="2">
    <citation type="journal article" date="2021" name="PeerJ">
        <title>Extensive microbial diversity within the chicken gut microbiome revealed by metagenomics and culture.</title>
        <authorList>
            <person name="Gilroy R."/>
            <person name="Ravi A."/>
            <person name="Getino M."/>
            <person name="Pursley I."/>
            <person name="Horton D.L."/>
            <person name="Alikhan N.F."/>
            <person name="Baker D."/>
            <person name="Gharbi K."/>
            <person name="Hall N."/>
            <person name="Watson M."/>
            <person name="Adriaenssens E.M."/>
            <person name="Foster-Nyarko E."/>
            <person name="Jarju S."/>
            <person name="Secka A."/>
            <person name="Antonio M."/>
            <person name="Oren A."/>
            <person name="Chaudhuri R.R."/>
            <person name="La Ragione R."/>
            <person name="Hildebrand F."/>
            <person name="Pallen M.J."/>
        </authorList>
    </citation>
    <scope>NUCLEOTIDE SEQUENCE</scope>
    <source>
        <strain evidence="11">ChiGjej2B2-12916</strain>
    </source>
</reference>
<evidence type="ECO:0000256" key="9">
    <source>
        <dbReference type="ARBA" id="ARBA00049439"/>
    </source>
</evidence>
<dbReference type="InterPro" id="IPR016117">
    <property type="entry name" value="ArgJ-like_dom_sf"/>
</dbReference>
<reference evidence="11" key="1">
    <citation type="submission" date="2020-10" db="EMBL/GenBank/DDBJ databases">
        <authorList>
            <person name="Gilroy R."/>
        </authorList>
    </citation>
    <scope>NUCLEOTIDE SEQUENCE</scope>
    <source>
        <strain evidence="11">ChiGjej2B2-12916</strain>
    </source>
</reference>
<dbReference type="GO" id="GO:0006592">
    <property type="term" value="P:ornithine biosynthetic process"/>
    <property type="evidence" value="ECO:0007669"/>
    <property type="project" value="TreeGrafter"/>
</dbReference>
<feature type="site" description="Involved in the stabilization of negative charge on the oxyanion by the formation of the oxyanion hole" evidence="10">
    <location>
        <position position="121"/>
    </location>
</feature>
<evidence type="ECO:0000256" key="5">
    <source>
        <dbReference type="ARBA" id="ARBA00022679"/>
    </source>
</evidence>
<feature type="binding site" evidence="10">
    <location>
        <position position="183"/>
    </location>
    <ligand>
        <name>substrate</name>
    </ligand>
</feature>
<evidence type="ECO:0000256" key="8">
    <source>
        <dbReference type="ARBA" id="ARBA00023315"/>
    </source>
</evidence>
<dbReference type="PANTHER" id="PTHR23100">
    <property type="entry name" value="ARGININE BIOSYNTHESIS BIFUNCTIONAL PROTEIN ARGJ"/>
    <property type="match status" value="1"/>
</dbReference>